<evidence type="ECO:0000256" key="7">
    <source>
        <dbReference type="ARBA" id="ARBA00023170"/>
    </source>
</evidence>
<feature type="transmembrane region" description="Helical" evidence="10">
    <location>
        <begin position="251"/>
        <end position="274"/>
    </location>
</feature>
<protein>
    <recommendedName>
        <fullName evidence="11">G-protein coupled receptors family 1 profile domain-containing protein</fullName>
    </recommendedName>
</protein>
<feature type="transmembrane region" description="Helical" evidence="10">
    <location>
        <begin position="201"/>
        <end position="221"/>
    </location>
</feature>
<keyword evidence="4 10" id="KW-1133">Transmembrane helix</keyword>
<dbReference type="InterPro" id="IPR000611">
    <property type="entry name" value="NPY_rcpt"/>
</dbReference>
<dbReference type="PROSITE" id="PS50262">
    <property type="entry name" value="G_PROTEIN_RECEP_F1_2"/>
    <property type="match status" value="1"/>
</dbReference>
<dbReference type="GO" id="GO:0016020">
    <property type="term" value="C:membrane"/>
    <property type="evidence" value="ECO:0007669"/>
    <property type="project" value="UniProtKB-SubCell"/>
</dbReference>
<feature type="transmembrane region" description="Helical" evidence="10">
    <location>
        <begin position="159"/>
        <end position="181"/>
    </location>
</feature>
<comment type="caution">
    <text evidence="12">The sequence shown here is derived from an EMBL/GenBank/DDBJ whole genome shotgun (WGS) entry which is preliminary data.</text>
</comment>
<evidence type="ECO:0000313" key="13">
    <source>
        <dbReference type="Proteomes" id="UP001497623"/>
    </source>
</evidence>
<organism evidence="12 13">
    <name type="scientific">Meganyctiphanes norvegica</name>
    <name type="common">Northern krill</name>
    <name type="synonym">Thysanopoda norvegica</name>
    <dbReference type="NCBI Taxonomy" id="48144"/>
    <lineage>
        <taxon>Eukaryota</taxon>
        <taxon>Metazoa</taxon>
        <taxon>Ecdysozoa</taxon>
        <taxon>Arthropoda</taxon>
        <taxon>Crustacea</taxon>
        <taxon>Multicrustacea</taxon>
        <taxon>Malacostraca</taxon>
        <taxon>Eumalacostraca</taxon>
        <taxon>Eucarida</taxon>
        <taxon>Euphausiacea</taxon>
        <taxon>Euphausiidae</taxon>
        <taxon>Meganyctiphanes</taxon>
    </lineage>
</organism>
<dbReference type="AlphaFoldDB" id="A0AAV2QTY9"/>
<evidence type="ECO:0000313" key="12">
    <source>
        <dbReference type="EMBL" id="CAL4097184.1"/>
    </source>
</evidence>
<feature type="transmembrane region" description="Helical" evidence="10">
    <location>
        <begin position="304"/>
        <end position="322"/>
    </location>
</feature>
<keyword evidence="3 9" id="KW-0812">Transmembrane</keyword>
<reference evidence="12 13" key="1">
    <citation type="submission" date="2024-05" db="EMBL/GenBank/DDBJ databases">
        <authorList>
            <person name="Wallberg A."/>
        </authorList>
    </citation>
    <scope>NUCLEOTIDE SEQUENCE [LARGE SCALE GENOMIC DNA]</scope>
</reference>
<feature type="transmembrane region" description="Helical" evidence="10">
    <location>
        <begin position="342"/>
        <end position="366"/>
    </location>
</feature>
<comment type="similarity">
    <text evidence="2 9">Belongs to the G-protein coupled receptor 1 family.</text>
</comment>
<dbReference type="CDD" id="cd15203">
    <property type="entry name" value="7tmA_NPYR-like"/>
    <property type="match status" value="1"/>
</dbReference>
<evidence type="ECO:0000256" key="10">
    <source>
        <dbReference type="SAM" id="Phobius"/>
    </source>
</evidence>
<evidence type="ECO:0000256" key="8">
    <source>
        <dbReference type="ARBA" id="ARBA00023224"/>
    </source>
</evidence>
<dbReference type="Proteomes" id="UP001497623">
    <property type="component" value="Unassembled WGS sequence"/>
</dbReference>
<evidence type="ECO:0000256" key="3">
    <source>
        <dbReference type="ARBA" id="ARBA00022692"/>
    </source>
</evidence>
<keyword evidence="6 10" id="KW-0472">Membrane</keyword>
<evidence type="ECO:0000256" key="6">
    <source>
        <dbReference type="ARBA" id="ARBA00023136"/>
    </source>
</evidence>
<proteinExistence type="inferred from homology"/>
<dbReference type="EMBL" id="CAXKWB010010200">
    <property type="protein sequence ID" value="CAL4097184.1"/>
    <property type="molecule type" value="Genomic_DNA"/>
</dbReference>
<dbReference type="SUPFAM" id="SSF81321">
    <property type="entry name" value="Family A G protein-coupled receptor-like"/>
    <property type="match status" value="1"/>
</dbReference>
<keyword evidence="8 9" id="KW-0807">Transducer</keyword>
<comment type="subcellular location">
    <subcellularLocation>
        <location evidence="1">Membrane</location>
        <topology evidence="1">Multi-pass membrane protein</topology>
    </subcellularLocation>
</comment>
<feature type="non-terminal residue" evidence="12">
    <location>
        <position position="456"/>
    </location>
</feature>
<accession>A0AAV2QTY9</accession>
<dbReference type="Gene3D" id="1.20.1070.10">
    <property type="entry name" value="Rhodopsin 7-helix transmembrane proteins"/>
    <property type="match status" value="1"/>
</dbReference>
<keyword evidence="5 9" id="KW-0297">G-protein coupled receptor</keyword>
<evidence type="ECO:0000256" key="2">
    <source>
        <dbReference type="ARBA" id="ARBA00010663"/>
    </source>
</evidence>
<evidence type="ECO:0000256" key="1">
    <source>
        <dbReference type="ARBA" id="ARBA00004141"/>
    </source>
</evidence>
<sequence>MIIQHTRQESNIKMEGPESQHDMLKEAYTKYLSESSLLNSFEFDNFTALLFHNLSQLVNQSGGIDMNAINRFETNRRVSNTSFYLLIVLYSVLILVGSIGNSLVIAAVARKPSMRTARNVFIVNLAVADLLVCMVNKPLTLMEILTQYWPLGDTPFLCGLFGTLQATCIFVSTISITAIALDRYHVIVYPTEKSLQKVGVLLTLLGIWSLSLLLALPNYIVRNLDVHNIDLPGLKKVCFCVEDWPVEHGRAYYSIFCIVVQYFVPILTVSVAYTRIANKLKYRMNSTNRSYVRSKKETSRMRRTNTLLMAIALIFCLSWLPLNLFNVIADLYHPISNDESVLIAYAICHMIAMTSACSNPLLYGWLNENFLKEFMEIFTWLCPCCPLGARLSAKINMSACGKVGKKDSSSGRASHKENHLVLYSQPMEDAICNGLSGEYQDPEVTFVSQVMTTTTL</sequence>
<keyword evidence="13" id="KW-1185">Reference proteome</keyword>
<feature type="transmembrane region" description="Helical" evidence="10">
    <location>
        <begin position="120"/>
        <end position="139"/>
    </location>
</feature>
<evidence type="ECO:0000259" key="11">
    <source>
        <dbReference type="PROSITE" id="PS50262"/>
    </source>
</evidence>
<dbReference type="InterPro" id="IPR017452">
    <property type="entry name" value="GPCR_Rhodpsn_7TM"/>
</dbReference>
<dbReference type="PANTHER" id="PTHR24235:SF30">
    <property type="entry name" value="NEUROPEPTIDE F RECEPTOR"/>
    <property type="match status" value="1"/>
</dbReference>
<dbReference type="PRINTS" id="PR01012">
    <property type="entry name" value="NRPEPTIDEYR"/>
</dbReference>
<dbReference type="PROSITE" id="PS00237">
    <property type="entry name" value="G_PROTEIN_RECEP_F1_1"/>
    <property type="match status" value="1"/>
</dbReference>
<dbReference type="InterPro" id="IPR000276">
    <property type="entry name" value="GPCR_Rhodpsn"/>
</dbReference>
<dbReference type="PRINTS" id="PR00237">
    <property type="entry name" value="GPCRRHODOPSN"/>
</dbReference>
<evidence type="ECO:0000256" key="5">
    <source>
        <dbReference type="ARBA" id="ARBA00023040"/>
    </source>
</evidence>
<feature type="domain" description="G-protein coupled receptors family 1 profile" evidence="11">
    <location>
        <begin position="100"/>
        <end position="363"/>
    </location>
</feature>
<dbReference type="SMART" id="SM01381">
    <property type="entry name" value="7TM_GPCR_Srsx"/>
    <property type="match status" value="1"/>
</dbReference>
<dbReference type="Pfam" id="PF00001">
    <property type="entry name" value="7tm_1"/>
    <property type="match status" value="1"/>
</dbReference>
<feature type="transmembrane region" description="Helical" evidence="10">
    <location>
        <begin position="83"/>
        <end position="108"/>
    </location>
</feature>
<dbReference type="PANTHER" id="PTHR24235">
    <property type="entry name" value="NEUROPEPTIDE Y RECEPTOR"/>
    <property type="match status" value="1"/>
</dbReference>
<keyword evidence="7 9" id="KW-0675">Receptor</keyword>
<gene>
    <name evidence="12" type="ORF">MNOR_LOCUS15926</name>
</gene>
<name>A0AAV2QTY9_MEGNR</name>
<dbReference type="GO" id="GO:0004983">
    <property type="term" value="F:neuropeptide Y receptor activity"/>
    <property type="evidence" value="ECO:0007669"/>
    <property type="project" value="InterPro"/>
</dbReference>
<evidence type="ECO:0000256" key="4">
    <source>
        <dbReference type="ARBA" id="ARBA00022989"/>
    </source>
</evidence>
<evidence type="ECO:0000256" key="9">
    <source>
        <dbReference type="RuleBase" id="RU000688"/>
    </source>
</evidence>